<proteinExistence type="predicted"/>
<organism evidence="1">
    <name type="scientific">Notodromas monacha</name>
    <dbReference type="NCBI Taxonomy" id="399045"/>
    <lineage>
        <taxon>Eukaryota</taxon>
        <taxon>Metazoa</taxon>
        <taxon>Ecdysozoa</taxon>
        <taxon>Arthropoda</taxon>
        <taxon>Crustacea</taxon>
        <taxon>Oligostraca</taxon>
        <taxon>Ostracoda</taxon>
        <taxon>Podocopa</taxon>
        <taxon>Podocopida</taxon>
        <taxon>Cypridocopina</taxon>
        <taxon>Cypridoidea</taxon>
        <taxon>Cyprididae</taxon>
        <taxon>Notodromas</taxon>
    </lineage>
</organism>
<dbReference type="EMBL" id="CAJPEX010002773">
    <property type="protein sequence ID" value="CAG0921486.1"/>
    <property type="molecule type" value="Genomic_DNA"/>
</dbReference>
<dbReference type="AlphaFoldDB" id="A0A7R9BTJ9"/>
<accession>A0A7R9BTJ9</accession>
<evidence type="ECO:0000313" key="2">
    <source>
        <dbReference type="Proteomes" id="UP000678499"/>
    </source>
</evidence>
<gene>
    <name evidence="1" type="ORF">NMOB1V02_LOCUS8981</name>
</gene>
<sequence>MSQVGQSGVVSRSSSDVGAIMVEGRPSSIGNSTEVTSIAGKIIHRSIRTPMMLGPSSSSSSARILSGNAQIIRGIPLLPSSLASCGTNVTLDNKIDSNKAASKVLSVALAVAKGDAALNAENRCVALKAFEDVLEVCVDSLSYFISFLKKEAHIDPSETEKLKKLTKELNLLVFESPDSLVHDWKNLRPSQDRILGVLFPERSTTVAPSNELLFKNIFKRFDNENDIYERELERYGQGSPLVGYDETPMKYIRHYEKLLKAMGFVKYSGESATDLYFERVWSRFRPIHEAPKDQITPEDRISLFMLHLDGKVYRKVDAYIRDYSEDNYIRMVRIMLEDHGHLWRIRQTVFKDLKNLPPPSNQVSDATHAREYYLRELLQLLRRLKYLKTDMHVVHKCIWPRVKSNLRHETLDFIIQMELQKVFSAEHVHWEKNPVEFYQSIYETLRPWPLLFAWHGLCAFLSSINIPSHLDQHLKQNGGQRIFPDCGMQQQKRTLSMLDKKVWKAFIRWCDRRIDQVAGLSTIFHLNVGSRASPAIRRRHI</sequence>
<dbReference type="Proteomes" id="UP000678499">
    <property type="component" value="Unassembled WGS sequence"/>
</dbReference>
<evidence type="ECO:0000313" key="1">
    <source>
        <dbReference type="EMBL" id="CAD7281334.1"/>
    </source>
</evidence>
<reference evidence="1" key="1">
    <citation type="submission" date="2020-11" db="EMBL/GenBank/DDBJ databases">
        <authorList>
            <person name="Tran Van P."/>
        </authorList>
    </citation>
    <scope>NUCLEOTIDE SEQUENCE</scope>
</reference>
<keyword evidence="2" id="KW-1185">Reference proteome</keyword>
<protein>
    <submittedName>
        <fullName evidence="1">Uncharacterized protein</fullName>
    </submittedName>
</protein>
<name>A0A7R9BTJ9_9CRUS</name>
<dbReference type="EMBL" id="OA884810">
    <property type="protein sequence ID" value="CAD7281334.1"/>
    <property type="molecule type" value="Genomic_DNA"/>
</dbReference>